<reference evidence="2" key="1">
    <citation type="submission" date="2018-02" db="EMBL/GenBank/DDBJ databases">
        <title>Rhizophora mucronata_Transcriptome.</title>
        <authorList>
            <person name="Meera S.P."/>
            <person name="Sreeshan A."/>
            <person name="Augustine A."/>
        </authorList>
    </citation>
    <scope>NUCLEOTIDE SEQUENCE</scope>
    <source>
        <tissue evidence="2">Leaf</tissue>
    </source>
</reference>
<dbReference type="AlphaFoldDB" id="A0A2P2J0P2"/>
<feature type="region of interest" description="Disordered" evidence="1">
    <location>
        <begin position="1"/>
        <end position="27"/>
    </location>
</feature>
<feature type="compositionally biased region" description="Low complexity" evidence="1">
    <location>
        <begin position="14"/>
        <end position="27"/>
    </location>
</feature>
<organism evidence="2">
    <name type="scientific">Rhizophora mucronata</name>
    <name type="common">Asiatic mangrove</name>
    <dbReference type="NCBI Taxonomy" id="61149"/>
    <lineage>
        <taxon>Eukaryota</taxon>
        <taxon>Viridiplantae</taxon>
        <taxon>Streptophyta</taxon>
        <taxon>Embryophyta</taxon>
        <taxon>Tracheophyta</taxon>
        <taxon>Spermatophyta</taxon>
        <taxon>Magnoliopsida</taxon>
        <taxon>eudicotyledons</taxon>
        <taxon>Gunneridae</taxon>
        <taxon>Pentapetalae</taxon>
        <taxon>rosids</taxon>
        <taxon>fabids</taxon>
        <taxon>Malpighiales</taxon>
        <taxon>Rhizophoraceae</taxon>
        <taxon>Rhizophora</taxon>
    </lineage>
</organism>
<sequence>MKEVHEARAFKPISKSSLSAKKLAQHI</sequence>
<accession>A0A2P2J0P2</accession>
<evidence type="ECO:0000256" key="1">
    <source>
        <dbReference type="SAM" id="MobiDB-lite"/>
    </source>
</evidence>
<proteinExistence type="predicted"/>
<evidence type="ECO:0000313" key="2">
    <source>
        <dbReference type="EMBL" id="MBW87021.1"/>
    </source>
</evidence>
<name>A0A2P2J0P2_RHIMU</name>
<dbReference type="EMBL" id="GGEC01006538">
    <property type="protein sequence ID" value="MBW87021.1"/>
    <property type="molecule type" value="Transcribed_RNA"/>
</dbReference>
<protein>
    <submittedName>
        <fullName evidence="2">Uncharacterized protein</fullName>
    </submittedName>
</protein>